<keyword evidence="6" id="KW-1133">Transmembrane helix</keyword>
<dbReference type="PRINTS" id="PR00926">
    <property type="entry name" value="MITOCARRIER"/>
</dbReference>
<feature type="repeat" description="Solcar" evidence="8">
    <location>
        <begin position="249"/>
        <end position="335"/>
    </location>
</feature>
<gene>
    <name evidence="9" type="ORF">JM16_002454</name>
</gene>
<reference evidence="9" key="1">
    <citation type="journal article" date="2015" name="Genom Data">
        <title>Genome sequences of six Phytophthora species associated with forests in New Zealand.</title>
        <authorList>
            <person name="Studholme D.J."/>
            <person name="McDougal R.L."/>
            <person name="Sambles C."/>
            <person name="Hansen E."/>
            <person name="Hardy G."/>
            <person name="Grant M."/>
            <person name="Ganley R.J."/>
            <person name="Williams N.M."/>
        </authorList>
    </citation>
    <scope>NUCLEOTIDE SEQUENCE</scope>
    <source>
        <strain evidence="9">NZFS 2646</strain>
    </source>
</reference>
<comment type="similarity">
    <text evidence="2">Belongs to the mitochondrial carrier (TC 2.A.29) family.</text>
</comment>
<reference evidence="9" key="2">
    <citation type="submission" date="2020-06" db="EMBL/GenBank/DDBJ databases">
        <authorList>
            <person name="Studholme D.J."/>
        </authorList>
    </citation>
    <scope>NUCLEOTIDE SEQUENCE</scope>
    <source>
        <strain evidence="9">NZFS 2646</strain>
    </source>
</reference>
<proteinExistence type="inferred from homology"/>
<keyword evidence="7 8" id="KW-0472">Membrane</keyword>
<dbReference type="AlphaFoldDB" id="A0A8T0M6U6"/>
<feature type="repeat" description="Solcar" evidence="8">
    <location>
        <begin position="482"/>
        <end position="576"/>
    </location>
</feature>
<dbReference type="Pfam" id="PF00153">
    <property type="entry name" value="Mito_carr"/>
    <property type="match status" value="6"/>
</dbReference>
<keyword evidence="4 8" id="KW-0812">Transmembrane</keyword>
<evidence type="ECO:0000256" key="5">
    <source>
        <dbReference type="ARBA" id="ARBA00022737"/>
    </source>
</evidence>
<dbReference type="Gene3D" id="1.50.40.10">
    <property type="entry name" value="Mitochondrial carrier domain"/>
    <property type="match status" value="2"/>
</dbReference>
<evidence type="ECO:0000256" key="3">
    <source>
        <dbReference type="ARBA" id="ARBA00022448"/>
    </source>
</evidence>
<feature type="repeat" description="Solcar" evidence="8">
    <location>
        <begin position="592"/>
        <end position="680"/>
    </location>
</feature>
<evidence type="ECO:0000256" key="4">
    <source>
        <dbReference type="ARBA" id="ARBA00022692"/>
    </source>
</evidence>
<evidence type="ECO:0000256" key="1">
    <source>
        <dbReference type="ARBA" id="ARBA00004141"/>
    </source>
</evidence>
<dbReference type="GO" id="GO:0055085">
    <property type="term" value="P:transmembrane transport"/>
    <property type="evidence" value="ECO:0007669"/>
    <property type="project" value="InterPro"/>
</dbReference>
<keyword evidence="5" id="KW-0677">Repeat</keyword>
<evidence type="ECO:0000256" key="2">
    <source>
        <dbReference type="ARBA" id="ARBA00006375"/>
    </source>
</evidence>
<evidence type="ECO:0000256" key="8">
    <source>
        <dbReference type="PROSITE-ProRule" id="PRU00282"/>
    </source>
</evidence>
<dbReference type="InterPro" id="IPR050391">
    <property type="entry name" value="Mito_Metabolite_Transporter"/>
</dbReference>
<keyword evidence="3" id="KW-0813">Transport</keyword>
<accession>A0A8T0M6U6</accession>
<name>A0A8T0M6U6_9STRA</name>
<evidence type="ECO:0000256" key="7">
    <source>
        <dbReference type="ARBA" id="ARBA00023136"/>
    </source>
</evidence>
<sequence>MATSSVAPQHHSDAHLAHLHAVGVAQRHSELQQSVGLKILLGGISNTISAAATNPIDVVKVRLQLQALEPQTVITSASTTAGIVAPTRYLGFGHGLRTIVQEEGWYGLTKGWQASLLREFLYSGIRFGLYDQVKEFYEDQIFHTSAAEQKHTPLYIKLLSGATSGGIGSALVNPMDLVKVRMQADRTGTRYNNSFTFACRTIYQDEGLIRGFYRGVGPTTFRAMVLTAAQLPSYDHMKQMLLLHTPLEEGISVHMVCSMFAGLTAATASSPLDVMKTQIMNETKLGGSNVMGRAFMRVLRTEGVPGFFKGWLANWFRLGPHTIISLMVYEELRAAMGLKPRFLLRISSRRSTPSSIHQPTKQPHSSKWLFCTRACSRCDGCKSSEDNCPKANVPAAYRSRRQHVIVASRSSRLISDSIRYRGVVSLRFAFKSAPDRSSSRSKNSVLHYSMPTSNEAIQRHNSTKLAQLSAVAAAQHNIDWSQSIGVKIMLGGFANTLATAVTNPIDVVKVRLQLQALEPATGAAVQTRYLGFGHGLKTIWKEEGFAGWAKGWQASLLREYVYSGIRFGMYDVVKETFEDKVFHISADERATSPLYIKLLAGATSGGIGSALVNPMDLVKVRMQADRTGARYHNNFTFACRQIYQQEGLIEGFYRGVAATTFRAMALTAAQLPSYDHMKHSLLTQTSLEEGVTVHMISSMFAGLMAATASSPMDVMKTQIQNEAKSGGRNVLGRAFMQVLRTEGVRGFFKGWLPNWFRLGPHTIISLMVYEELRAHMGMKPV</sequence>
<dbReference type="GO" id="GO:0016020">
    <property type="term" value="C:membrane"/>
    <property type="evidence" value="ECO:0007669"/>
    <property type="project" value="UniProtKB-SubCell"/>
</dbReference>
<dbReference type="InterPro" id="IPR002067">
    <property type="entry name" value="MCP"/>
</dbReference>
<evidence type="ECO:0000313" key="9">
    <source>
        <dbReference type="EMBL" id="KAG2528827.1"/>
    </source>
</evidence>
<dbReference type="PROSITE" id="PS50920">
    <property type="entry name" value="SOLCAR"/>
    <property type="match status" value="6"/>
</dbReference>
<dbReference type="Proteomes" id="UP000785171">
    <property type="component" value="Unassembled WGS sequence"/>
</dbReference>
<evidence type="ECO:0000256" key="6">
    <source>
        <dbReference type="ARBA" id="ARBA00022989"/>
    </source>
</evidence>
<dbReference type="EMBL" id="JPWV03000035">
    <property type="protein sequence ID" value="KAG2528827.1"/>
    <property type="molecule type" value="Genomic_DNA"/>
</dbReference>
<feature type="repeat" description="Solcar" evidence="8">
    <location>
        <begin position="33"/>
        <end position="136"/>
    </location>
</feature>
<comment type="caution">
    <text evidence="9">The sequence shown here is derived from an EMBL/GenBank/DDBJ whole genome shotgun (WGS) entry which is preliminary data.</text>
</comment>
<comment type="subcellular location">
    <subcellularLocation>
        <location evidence="1">Membrane</location>
        <topology evidence="1">Multi-pass membrane protein</topology>
    </subcellularLocation>
</comment>
<evidence type="ECO:0000313" key="10">
    <source>
        <dbReference type="Proteomes" id="UP000785171"/>
    </source>
</evidence>
<dbReference type="SUPFAM" id="SSF103506">
    <property type="entry name" value="Mitochondrial carrier"/>
    <property type="match status" value="2"/>
</dbReference>
<feature type="repeat" description="Solcar" evidence="8">
    <location>
        <begin position="689"/>
        <end position="775"/>
    </location>
</feature>
<dbReference type="InterPro" id="IPR018108">
    <property type="entry name" value="MCP_transmembrane"/>
</dbReference>
<organism evidence="9 10">
    <name type="scientific">Phytophthora kernoviae</name>
    <dbReference type="NCBI Taxonomy" id="325452"/>
    <lineage>
        <taxon>Eukaryota</taxon>
        <taxon>Sar</taxon>
        <taxon>Stramenopiles</taxon>
        <taxon>Oomycota</taxon>
        <taxon>Peronosporomycetes</taxon>
        <taxon>Peronosporales</taxon>
        <taxon>Peronosporaceae</taxon>
        <taxon>Phytophthora</taxon>
    </lineage>
</organism>
<feature type="repeat" description="Solcar" evidence="8">
    <location>
        <begin position="152"/>
        <end position="240"/>
    </location>
</feature>
<dbReference type="PANTHER" id="PTHR45618">
    <property type="entry name" value="MITOCHONDRIAL DICARBOXYLATE CARRIER-RELATED"/>
    <property type="match status" value="1"/>
</dbReference>
<dbReference type="InterPro" id="IPR023395">
    <property type="entry name" value="MCP_dom_sf"/>
</dbReference>
<protein>
    <submittedName>
        <fullName evidence="9">Uncharacterized protein</fullName>
    </submittedName>
</protein>